<proteinExistence type="inferred from homology"/>
<comment type="cofactor">
    <cofactor evidence="1">
        <name>FAD</name>
        <dbReference type="ChEBI" id="CHEBI:57692"/>
    </cofactor>
</comment>
<sequence>MTQSTTSIAYANHFPGVVKTNGTWEWKVNQPAFRSNQPKIDSKFRISERSMDQARPLKVIYIGAGISGIVGAIEFRKRVPELEMVIYEKNSDLGGTWLENKYPGCACDIPAHAYQLSFESSTRWSSFFASAPEILEYWKQVANKYEIRKLIQFEQQCVGARWSETTGKWFVQLRDLKTGKTYEDLADVVMTGEGVLNDWTWPDIEGIHTFRGDLLHSANWNLDKSLKDKSVAVIGSGSSAVQIVPAILPEVKSMDHYVRGRTWLAGAFGKDEIRKRIEEGGGNFFYSEDEKALWEEDRDAYVEYRRAIEYGINNRFGALFSNSKQQKQTREYTEESMLRRLKGNHDLMDKLRPEFSPQCKRLSPGPRYLEALTSPKVNTITIGISKIDEHGILTNDGVHHPVDVIICATGFQTQPGTRRFPIYGKGGVNLRDRFQDRAETYLGVCTDGFPNFFQSLGPNSLPGAGSLLLVIEKVHLYVGQILARMAYENIGRVEPKRNVVEGFTDYCEEFFKPTVFAEDCNSWYKSSPPGATREEQKRGRITALWPGSGIHCVRALSSVRWEDFEVQPYDGNELGWLGNGWTRAERYPSENLESLTWYLNDTNILKYQ</sequence>
<comment type="similarity">
    <text evidence="2">Belongs to the FAD-binding monooxygenase family.</text>
</comment>
<dbReference type="InterPro" id="IPR036188">
    <property type="entry name" value="FAD/NAD-bd_sf"/>
</dbReference>
<evidence type="ECO:0000313" key="7">
    <source>
        <dbReference type="Proteomes" id="UP001149165"/>
    </source>
</evidence>
<dbReference type="PANTHER" id="PTHR42877:SF7">
    <property type="entry name" value="FLAVIN-BINDING MONOOXYGENASE-RELATED"/>
    <property type="match status" value="1"/>
</dbReference>
<keyword evidence="3" id="KW-0285">Flavoprotein</keyword>
<evidence type="ECO:0000256" key="1">
    <source>
        <dbReference type="ARBA" id="ARBA00001974"/>
    </source>
</evidence>
<evidence type="ECO:0000313" key="6">
    <source>
        <dbReference type="EMBL" id="KAJ5100259.1"/>
    </source>
</evidence>
<dbReference type="GO" id="GO:0004499">
    <property type="term" value="F:N,N-dimethylaniline monooxygenase activity"/>
    <property type="evidence" value="ECO:0007669"/>
    <property type="project" value="InterPro"/>
</dbReference>
<protein>
    <submittedName>
        <fullName evidence="6">Uncharacterized protein</fullName>
    </submittedName>
</protein>
<dbReference type="Pfam" id="PF00743">
    <property type="entry name" value="FMO-like"/>
    <property type="match status" value="1"/>
</dbReference>
<reference evidence="6" key="1">
    <citation type="submission" date="2022-11" db="EMBL/GenBank/DDBJ databases">
        <authorList>
            <person name="Petersen C."/>
        </authorList>
    </citation>
    <scope>NUCLEOTIDE SEQUENCE</scope>
    <source>
        <strain evidence="6">IBT 30069</strain>
    </source>
</reference>
<keyword evidence="5" id="KW-0560">Oxidoreductase</keyword>
<dbReference type="PANTHER" id="PTHR42877">
    <property type="entry name" value="L-ORNITHINE N(5)-MONOOXYGENASE-RELATED"/>
    <property type="match status" value="1"/>
</dbReference>
<name>A0A9W9KBK4_9EURO</name>
<evidence type="ECO:0000256" key="3">
    <source>
        <dbReference type="ARBA" id="ARBA00022630"/>
    </source>
</evidence>
<dbReference type="InterPro" id="IPR020946">
    <property type="entry name" value="Flavin_mOase-like"/>
</dbReference>
<dbReference type="EMBL" id="JAPQKH010000004">
    <property type="protein sequence ID" value="KAJ5100259.1"/>
    <property type="molecule type" value="Genomic_DNA"/>
</dbReference>
<reference evidence="6" key="2">
    <citation type="journal article" date="2023" name="IMA Fungus">
        <title>Comparative genomic study of the Penicillium genus elucidates a diverse pangenome and 15 lateral gene transfer events.</title>
        <authorList>
            <person name="Petersen C."/>
            <person name="Sorensen T."/>
            <person name="Nielsen M.R."/>
            <person name="Sondergaard T.E."/>
            <person name="Sorensen J.L."/>
            <person name="Fitzpatrick D.A."/>
            <person name="Frisvad J.C."/>
            <person name="Nielsen K.L."/>
        </authorList>
    </citation>
    <scope>NUCLEOTIDE SEQUENCE</scope>
    <source>
        <strain evidence="6">IBT 30069</strain>
    </source>
</reference>
<dbReference type="OrthoDB" id="74360at2759"/>
<evidence type="ECO:0000256" key="5">
    <source>
        <dbReference type="ARBA" id="ARBA00023002"/>
    </source>
</evidence>
<dbReference type="SUPFAM" id="SSF51905">
    <property type="entry name" value="FAD/NAD(P)-binding domain"/>
    <property type="match status" value="2"/>
</dbReference>
<keyword evidence="4" id="KW-0274">FAD</keyword>
<dbReference type="Gene3D" id="3.50.50.60">
    <property type="entry name" value="FAD/NAD(P)-binding domain"/>
    <property type="match status" value="2"/>
</dbReference>
<organism evidence="6 7">
    <name type="scientific">Penicillium angulare</name>
    <dbReference type="NCBI Taxonomy" id="116970"/>
    <lineage>
        <taxon>Eukaryota</taxon>
        <taxon>Fungi</taxon>
        <taxon>Dikarya</taxon>
        <taxon>Ascomycota</taxon>
        <taxon>Pezizomycotina</taxon>
        <taxon>Eurotiomycetes</taxon>
        <taxon>Eurotiomycetidae</taxon>
        <taxon>Eurotiales</taxon>
        <taxon>Aspergillaceae</taxon>
        <taxon>Penicillium</taxon>
    </lineage>
</organism>
<dbReference type="AlphaFoldDB" id="A0A9W9KBK4"/>
<gene>
    <name evidence="6" type="ORF">N7456_006311</name>
</gene>
<keyword evidence="7" id="KW-1185">Reference proteome</keyword>
<dbReference type="Proteomes" id="UP001149165">
    <property type="component" value="Unassembled WGS sequence"/>
</dbReference>
<comment type="caution">
    <text evidence="6">The sequence shown here is derived from an EMBL/GenBank/DDBJ whole genome shotgun (WGS) entry which is preliminary data.</text>
</comment>
<dbReference type="GO" id="GO:0050660">
    <property type="term" value="F:flavin adenine dinucleotide binding"/>
    <property type="evidence" value="ECO:0007669"/>
    <property type="project" value="InterPro"/>
</dbReference>
<dbReference type="InterPro" id="IPR051209">
    <property type="entry name" value="FAD-bind_Monooxygenase_sf"/>
</dbReference>
<dbReference type="GO" id="GO:0050661">
    <property type="term" value="F:NADP binding"/>
    <property type="evidence" value="ECO:0007669"/>
    <property type="project" value="InterPro"/>
</dbReference>
<accession>A0A9W9KBK4</accession>
<evidence type="ECO:0000256" key="4">
    <source>
        <dbReference type="ARBA" id="ARBA00022827"/>
    </source>
</evidence>
<evidence type="ECO:0000256" key="2">
    <source>
        <dbReference type="ARBA" id="ARBA00010139"/>
    </source>
</evidence>